<reference evidence="1" key="1">
    <citation type="submission" date="2024-06" db="EMBL/GenBank/DDBJ databases">
        <authorList>
            <person name="Li S."/>
        </authorList>
    </citation>
    <scope>NUCLEOTIDE SEQUENCE</scope>
    <source>
        <strain evidence="1">SR10</strain>
    </source>
</reference>
<gene>
    <name evidence="1" type="ORF">ABU614_06995</name>
</gene>
<dbReference type="EMBL" id="CP159925">
    <property type="protein sequence ID" value="XCO76525.1"/>
    <property type="molecule type" value="Genomic_DNA"/>
</dbReference>
<accession>A0AAU8MVM7</accession>
<dbReference type="AlphaFoldDB" id="A0AAU8MVM7"/>
<evidence type="ECO:0000313" key="1">
    <source>
        <dbReference type="EMBL" id="XCO76525.1"/>
    </source>
</evidence>
<evidence type="ECO:0008006" key="2">
    <source>
        <dbReference type="Google" id="ProtNLM"/>
    </source>
</evidence>
<name>A0AAU8MVM7_9GAMM</name>
<proteinExistence type="predicted"/>
<dbReference type="RefSeq" id="WP_363799850.1">
    <property type="nucleotide sequence ID" value="NZ_CP159925.1"/>
</dbReference>
<organism evidence="1">
    <name type="scientific">Lysobacter firmicutimachus</name>
    <dbReference type="NCBI Taxonomy" id="1792846"/>
    <lineage>
        <taxon>Bacteria</taxon>
        <taxon>Pseudomonadati</taxon>
        <taxon>Pseudomonadota</taxon>
        <taxon>Gammaproteobacteria</taxon>
        <taxon>Lysobacterales</taxon>
        <taxon>Lysobacteraceae</taxon>
        <taxon>Lysobacter</taxon>
    </lineage>
</organism>
<sequence length="208" mass="23276">MCYSAKVRAEYREYVREFGAVLSLDAYVAEYWEQMGDEWVKKLPKAVRAWFADPQTAEEVRVQAAIAEWEAREATKTQQDLFAQAKRLADAERALQTKVTKKAQNDLRVATNKIGQFKTKLDDLRRTEVKPRDSRIYPGSLAPVIVWEGVRKPGQSTFSAAQVDKGVLTTCSACHRTTWTTVLRVGSASPVRGGAAVPALWRRRGSGA</sequence>
<protein>
    <recommendedName>
        <fullName evidence="2">DUF159 family protein</fullName>
    </recommendedName>
</protein>